<dbReference type="Proteomes" id="UP000749471">
    <property type="component" value="Unassembled WGS sequence"/>
</dbReference>
<dbReference type="RefSeq" id="WP_216522250.1">
    <property type="nucleotide sequence ID" value="NZ_JAHLPM010000028.1"/>
</dbReference>
<name>A0ABS6EBB0_9FIRM</name>
<keyword evidence="2" id="KW-1185">Reference proteome</keyword>
<protein>
    <submittedName>
        <fullName evidence="1">YlbF family regulator</fullName>
    </submittedName>
</protein>
<dbReference type="InterPro" id="IPR010368">
    <property type="entry name" value="Com_YlbF"/>
</dbReference>
<comment type="caution">
    <text evidence="1">The sequence shown here is derived from an EMBL/GenBank/DDBJ whole genome shotgun (WGS) entry which is preliminary data.</text>
</comment>
<dbReference type="EMBL" id="JAHLPM010000028">
    <property type="protein sequence ID" value="MBU5440220.1"/>
    <property type="molecule type" value="Genomic_DNA"/>
</dbReference>
<sequence length="56" mass="6625">MAQISGKEIPKEEIEKTTKLEEILMLNSDIKNFFMAELRFTQLMKDINDILLSCRY</sequence>
<accession>A0ABS6EBB0</accession>
<evidence type="ECO:0000313" key="2">
    <source>
        <dbReference type="Proteomes" id="UP000749471"/>
    </source>
</evidence>
<dbReference type="Pfam" id="PF06133">
    <property type="entry name" value="Com_YlbF"/>
    <property type="match status" value="1"/>
</dbReference>
<gene>
    <name evidence="1" type="ORF">KQI42_19685</name>
</gene>
<organism evidence="1 2">
    <name type="scientific">Tissierella simiarum</name>
    <dbReference type="NCBI Taxonomy" id="2841534"/>
    <lineage>
        <taxon>Bacteria</taxon>
        <taxon>Bacillati</taxon>
        <taxon>Bacillota</taxon>
        <taxon>Tissierellia</taxon>
        <taxon>Tissierellales</taxon>
        <taxon>Tissierellaceae</taxon>
        <taxon>Tissierella</taxon>
    </lineage>
</organism>
<evidence type="ECO:0000313" key="1">
    <source>
        <dbReference type="EMBL" id="MBU5440220.1"/>
    </source>
</evidence>
<reference evidence="1 2" key="1">
    <citation type="submission" date="2021-06" db="EMBL/GenBank/DDBJ databases">
        <authorList>
            <person name="Sun Q."/>
            <person name="Li D."/>
        </authorList>
    </citation>
    <scope>NUCLEOTIDE SEQUENCE [LARGE SCALE GENOMIC DNA]</scope>
    <source>
        <strain evidence="1 2">MSJ-40</strain>
    </source>
</reference>
<proteinExistence type="predicted"/>